<dbReference type="InterPro" id="IPR056125">
    <property type="entry name" value="DUF7708"/>
</dbReference>
<evidence type="ECO:0000259" key="3">
    <source>
        <dbReference type="Pfam" id="PF24809"/>
    </source>
</evidence>
<dbReference type="AlphaFoldDB" id="A0AAN6NKD3"/>
<accession>A0AAN6NKD3</accession>
<dbReference type="InterPro" id="IPR027417">
    <property type="entry name" value="P-loop_NTPase"/>
</dbReference>
<feature type="domain" description="NB-ARC" evidence="2">
    <location>
        <begin position="257"/>
        <end position="417"/>
    </location>
</feature>
<sequence length="1058" mass="118835">MSQPAALYPTDVALPLLSSRAQNVKNKADELRTLLRRRNIEVTEEPLDVFMTKNAWLKPKWLDKLQLVNNNIKTFSKAIGTICQAHGIASIVWGVLRFILDAFGRYFDLLDKIVDIYDEMARSFQMLKDYAELYAEHTTVLDALLDIYCSYIEFSIHAVEIFARHPLKVIFKMIVRFSPIELTLKDGARKICSATQSFNDRRNLIRDKISADTLKKVGTIVELTSVQGSPSQESPRLKGIFSVPRAQNTKFCGRKEVLEQLGRDLLPAQDTSQKSCTLHGAPGMGKTQIALEFAYRCSYKFPELNIFWIPAEDETVLSQAFGNIARLVGSQQAETDVPDQARLLETATAWLRENTSWLMIFDNVNSPEIFAKYQPRCTHGSILLTSQYQGMVHPTTTEILVRSLTSQEGSELLLKHITAGRRERLHMGDPSSLAQLFEEIAEEVNGSPLLLVGLAGSIVSSAVSAEGALKMLRQSGSLGKSDPFTNGHSACAYDRPFDSAWDMALKAIPEKGLAILRIMSMLAADNIPVDMLNRDLEGKLSFLGYDDPDRFRSRIQAHIVERYLVEVEDWDPKSPWSFYIIHRQLQAKILRDLHFVPEQYQLTFDRAVALIAREFPPFPRFMTPNFSQWPSYEKLVAHVLKVHSVYRANERCQGQDETPTVIPLISSMAFAELLISAGYYFYEVGLEDSCVAVLKTAEKIFHEFRITSTAEATTQIERGPSVYANSLKLETNAITVFWGIIEQAQGLTGARKAMAKAKQVVALREKHAILTGLSPEDRFESQVLLSNAYNDIGSQMLHMHQYAGAMDYLDKSLNLKRELEAQGHDIPPFEFAESTNNLAFAALGQNLIEAALLHSQRAVEFIDKDDSHDSDATRFYFCYGVALFLSGQPEEALKVMIDVYRKRKDTFGGSGRQTRDTSYAISFIYFSQGRFKEARNTIRGCFNKQAKGIWPAECLTRAKYLQSQILMALGDIDGGKRKYDEAVQELDGYLSEIFPKAHAQKAEGSTSACSGYAELMAADEALRFDYVVPYFAGRFFSTVIGVGIRSGVGCFPPLEDLE</sequence>
<dbReference type="GO" id="GO:0043531">
    <property type="term" value="F:ADP binding"/>
    <property type="evidence" value="ECO:0007669"/>
    <property type="project" value="InterPro"/>
</dbReference>
<reference evidence="4" key="1">
    <citation type="journal article" date="2023" name="Mol. Phylogenet. Evol.">
        <title>Genome-scale phylogeny and comparative genomics of the fungal order Sordariales.</title>
        <authorList>
            <person name="Hensen N."/>
            <person name="Bonometti L."/>
            <person name="Westerberg I."/>
            <person name="Brannstrom I.O."/>
            <person name="Guillou S."/>
            <person name="Cros-Aarteil S."/>
            <person name="Calhoun S."/>
            <person name="Haridas S."/>
            <person name="Kuo A."/>
            <person name="Mondo S."/>
            <person name="Pangilinan J."/>
            <person name="Riley R."/>
            <person name="LaButti K."/>
            <person name="Andreopoulos B."/>
            <person name="Lipzen A."/>
            <person name="Chen C."/>
            <person name="Yan M."/>
            <person name="Daum C."/>
            <person name="Ng V."/>
            <person name="Clum A."/>
            <person name="Steindorff A."/>
            <person name="Ohm R.A."/>
            <person name="Martin F."/>
            <person name="Silar P."/>
            <person name="Natvig D.O."/>
            <person name="Lalanne C."/>
            <person name="Gautier V."/>
            <person name="Ament-Velasquez S.L."/>
            <person name="Kruys A."/>
            <person name="Hutchinson M.I."/>
            <person name="Powell A.J."/>
            <person name="Barry K."/>
            <person name="Miller A.N."/>
            <person name="Grigoriev I.V."/>
            <person name="Debuchy R."/>
            <person name="Gladieux P."/>
            <person name="Hiltunen Thoren M."/>
            <person name="Johannesson H."/>
        </authorList>
    </citation>
    <scope>NUCLEOTIDE SEQUENCE</scope>
    <source>
        <strain evidence="4">CBS 626.80</strain>
    </source>
</reference>
<evidence type="ECO:0000313" key="5">
    <source>
        <dbReference type="Proteomes" id="UP001303222"/>
    </source>
</evidence>
<dbReference type="InterPro" id="IPR053137">
    <property type="entry name" value="NLR-like"/>
</dbReference>
<protein>
    <recommendedName>
        <fullName evidence="6">NB-ARC domain-containing protein</fullName>
    </recommendedName>
</protein>
<feature type="repeat" description="TPR" evidence="1">
    <location>
        <begin position="786"/>
        <end position="819"/>
    </location>
</feature>
<name>A0AAN6NKD3_9PEZI</name>
<dbReference type="Gene3D" id="3.40.50.300">
    <property type="entry name" value="P-loop containing nucleotide triphosphate hydrolases"/>
    <property type="match status" value="1"/>
</dbReference>
<dbReference type="InterPro" id="IPR011990">
    <property type="entry name" value="TPR-like_helical_dom_sf"/>
</dbReference>
<evidence type="ECO:0008006" key="6">
    <source>
        <dbReference type="Google" id="ProtNLM"/>
    </source>
</evidence>
<evidence type="ECO:0000259" key="2">
    <source>
        <dbReference type="Pfam" id="PF00931"/>
    </source>
</evidence>
<comment type="caution">
    <text evidence="4">The sequence shown here is derived from an EMBL/GenBank/DDBJ whole genome shotgun (WGS) entry which is preliminary data.</text>
</comment>
<dbReference type="Pfam" id="PF24809">
    <property type="entry name" value="DUF7708"/>
    <property type="match status" value="1"/>
</dbReference>
<dbReference type="InterPro" id="IPR002182">
    <property type="entry name" value="NB-ARC"/>
</dbReference>
<dbReference type="PROSITE" id="PS50005">
    <property type="entry name" value="TPR"/>
    <property type="match status" value="1"/>
</dbReference>
<dbReference type="PANTHER" id="PTHR46082">
    <property type="entry name" value="ATP/GTP-BINDING PROTEIN-RELATED"/>
    <property type="match status" value="1"/>
</dbReference>
<dbReference type="PANTHER" id="PTHR46082:SF10">
    <property type="entry name" value="NB-ARC DOMAIN-CONTAINING PROTEIN"/>
    <property type="match status" value="1"/>
</dbReference>
<dbReference type="SUPFAM" id="SSF52540">
    <property type="entry name" value="P-loop containing nucleoside triphosphate hydrolases"/>
    <property type="match status" value="1"/>
</dbReference>
<proteinExistence type="predicted"/>
<reference evidence="4" key="2">
    <citation type="submission" date="2023-06" db="EMBL/GenBank/DDBJ databases">
        <authorList>
            <consortium name="Lawrence Berkeley National Laboratory"/>
            <person name="Mondo S.J."/>
            <person name="Hensen N."/>
            <person name="Bonometti L."/>
            <person name="Westerberg I."/>
            <person name="Brannstrom I.O."/>
            <person name="Guillou S."/>
            <person name="Cros-Aarteil S."/>
            <person name="Calhoun S."/>
            <person name="Haridas S."/>
            <person name="Kuo A."/>
            <person name="Pangilinan J."/>
            <person name="Riley R."/>
            <person name="Labutti K."/>
            <person name="Andreopoulos B."/>
            <person name="Lipzen A."/>
            <person name="Chen C."/>
            <person name="Yanf M."/>
            <person name="Daum C."/>
            <person name="Ng V."/>
            <person name="Clum A."/>
            <person name="Steindorff A."/>
            <person name="Ohm R."/>
            <person name="Martin F."/>
            <person name="Silar P."/>
            <person name="Natvig D."/>
            <person name="Lalanne C."/>
            <person name="Gautier V."/>
            <person name="Ament-Velasquez S.L."/>
            <person name="Kruys A."/>
            <person name="Hutchinson M.I."/>
            <person name="Powell A.J."/>
            <person name="Barry K."/>
            <person name="Miller A.N."/>
            <person name="Grigoriev I.V."/>
            <person name="Debuchy R."/>
            <person name="Gladieux P."/>
            <person name="Thoren M.H."/>
            <person name="Johannesson H."/>
        </authorList>
    </citation>
    <scope>NUCLEOTIDE SEQUENCE</scope>
    <source>
        <strain evidence="4">CBS 626.80</strain>
    </source>
</reference>
<keyword evidence="5" id="KW-1185">Reference proteome</keyword>
<evidence type="ECO:0000256" key="1">
    <source>
        <dbReference type="PROSITE-ProRule" id="PRU00339"/>
    </source>
</evidence>
<dbReference type="Proteomes" id="UP001303222">
    <property type="component" value="Unassembled WGS sequence"/>
</dbReference>
<dbReference type="InterPro" id="IPR019734">
    <property type="entry name" value="TPR_rpt"/>
</dbReference>
<evidence type="ECO:0000313" key="4">
    <source>
        <dbReference type="EMBL" id="KAK3947439.1"/>
    </source>
</evidence>
<dbReference type="SUPFAM" id="SSF48452">
    <property type="entry name" value="TPR-like"/>
    <property type="match status" value="1"/>
</dbReference>
<organism evidence="4 5">
    <name type="scientific">Pseudoneurospora amorphoporcata</name>
    <dbReference type="NCBI Taxonomy" id="241081"/>
    <lineage>
        <taxon>Eukaryota</taxon>
        <taxon>Fungi</taxon>
        <taxon>Dikarya</taxon>
        <taxon>Ascomycota</taxon>
        <taxon>Pezizomycotina</taxon>
        <taxon>Sordariomycetes</taxon>
        <taxon>Sordariomycetidae</taxon>
        <taxon>Sordariales</taxon>
        <taxon>Sordariaceae</taxon>
        <taxon>Pseudoneurospora</taxon>
    </lineage>
</organism>
<feature type="domain" description="DUF7708" evidence="3">
    <location>
        <begin position="65"/>
        <end position="201"/>
    </location>
</feature>
<dbReference type="EMBL" id="MU859350">
    <property type="protein sequence ID" value="KAK3947439.1"/>
    <property type="molecule type" value="Genomic_DNA"/>
</dbReference>
<gene>
    <name evidence="4" type="ORF">QBC32DRAFT_354310</name>
</gene>
<dbReference type="Pfam" id="PF00931">
    <property type="entry name" value="NB-ARC"/>
    <property type="match status" value="1"/>
</dbReference>
<keyword evidence="1" id="KW-0802">TPR repeat</keyword>
<dbReference type="Gene3D" id="1.25.40.10">
    <property type="entry name" value="Tetratricopeptide repeat domain"/>
    <property type="match status" value="1"/>
</dbReference>